<dbReference type="EMBL" id="JAIQCJ010000966">
    <property type="protein sequence ID" value="KAJ8793522.1"/>
    <property type="molecule type" value="Genomic_DNA"/>
</dbReference>
<feature type="compositionally biased region" description="Basic and acidic residues" evidence="2">
    <location>
        <begin position="298"/>
        <end position="313"/>
    </location>
</feature>
<organism evidence="3 4">
    <name type="scientific">Eschrichtius robustus</name>
    <name type="common">California gray whale</name>
    <name type="synonym">Eschrichtius gibbosus</name>
    <dbReference type="NCBI Taxonomy" id="9764"/>
    <lineage>
        <taxon>Eukaryota</taxon>
        <taxon>Metazoa</taxon>
        <taxon>Chordata</taxon>
        <taxon>Craniata</taxon>
        <taxon>Vertebrata</taxon>
        <taxon>Euteleostomi</taxon>
        <taxon>Mammalia</taxon>
        <taxon>Eutheria</taxon>
        <taxon>Laurasiatheria</taxon>
        <taxon>Artiodactyla</taxon>
        <taxon>Whippomorpha</taxon>
        <taxon>Cetacea</taxon>
        <taxon>Mysticeti</taxon>
        <taxon>Eschrichtiidae</taxon>
        <taxon>Eschrichtius</taxon>
    </lineage>
</organism>
<feature type="region of interest" description="Disordered" evidence="2">
    <location>
        <begin position="288"/>
        <end position="313"/>
    </location>
</feature>
<evidence type="ECO:0000256" key="2">
    <source>
        <dbReference type="SAM" id="MobiDB-lite"/>
    </source>
</evidence>
<evidence type="ECO:0000313" key="3">
    <source>
        <dbReference type="EMBL" id="KAJ8793522.1"/>
    </source>
</evidence>
<dbReference type="Proteomes" id="UP001159641">
    <property type="component" value="Unassembled WGS sequence"/>
</dbReference>
<keyword evidence="1" id="KW-0175">Coiled coil</keyword>
<protein>
    <submittedName>
        <fullName evidence="3">Uncharacterized protein</fullName>
    </submittedName>
</protein>
<comment type="caution">
    <text evidence="3">The sequence shown here is derived from an EMBL/GenBank/DDBJ whole genome shotgun (WGS) entry which is preliminary data.</text>
</comment>
<name>A0AB34HQX7_ESCRO</name>
<keyword evidence="4" id="KW-1185">Reference proteome</keyword>
<evidence type="ECO:0000313" key="4">
    <source>
        <dbReference type="Proteomes" id="UP001159641"/>
    </source>
</evidence>
<proteinExistence type="predicted"/>
<dbReference type="AlphaFoldDB" id="A0AB34HQX7"/>
<accession>A0AB34HQX7</accession>
<evidence type="ECO:0000256" key="1">
    <source>
        <dbReference type="SAM" id="Coils"/>
    </source>
</evidence>
<feature type="coiled-coil region" evidence="1">
    <location>
        <begin position="37"/>
        <end position="239"/>
    </location>
</feature>
<sequence>MEYSIKYDKPESLKQYMSSGKTKEELEECFMNKGELLQDTEKTLAATEQAKRESAEKEKDPLEQEFKELLQMLEDQERAFKGFRVKITDEMRERDNLLRKMNERIQMLEILRKITEEQEEHYMKKGELLHVSEQASAEERAKREAAERANELLEQKVKELQEKLEDQERVSEELRVKMTEEIREREKTSAGTEDLAKREVAKWEKELLEQKVKELQQKLEDQERACERFRVKITDEMRERDNLLRKTNERIQTLECLLRIPEKPEEHYMKKGELPCDAEMNVACTGENSAHSGVEAEEQAKREAAEREKEPLGQKVEELQQKLENQERLFKIVRVKMTEELNERKKTLAGLTIVFFPVYNLPGAEQAKREAAEREKESLEQNVKKLQKNLEDQEKAFAGLRAKMTEEIRESEKTSAGTGRAQLTLSGLTIVFFPVYNLPGAEQAKRKATERGKELSEQKFHELQQKFEDQGRAFEAFRVKMTEEMKERDNLLRKMNERIQMLEVTWSGSGQ</sequence>
<reference evidence="3 4" key="1">
    <citation type="submission" date="2022-11" db="EMBL/GenBank/DDBJ databases">
        <title>Whole genome sequence of Eschrichtius robustus ER-17-0199.</title>
        <authorList>
            <person name="Bruniche-Olsen A."/>
            <person name="Black A.N."/>
            <person name="Fields C.J."/>
            <person name="Walden K."/>
            <person name="Dewoody J.A."/>
        </authorList>
    </citation>
    <scope>NUCLEOTIDE SEQUENCE [LARGE SCALE GENOMIC DNA]</scope>
    <source>
        <strain evidence="3">ER-17-0199</strain>
        <tissue evidence="3">Blubber</tissue>
    </source>
</reference>
<feature type="coiled-coil region" evidence="1">
    <location>
        <begin position="369"/>
        <end position="410"/>
    </location>
</feature>
<gene>
    <name evidence="3" type="ORF">J1605_019356</name>
</gene>